<evidence type="ECO:0000256" key="3">
    <source>
        <dbReference type="ARBA" id="ARBA00022475"/>
    </source>
</evidence>
<feature type="transmembrane region" description="Helical" evidence="9">
    <location>
        <begin position="6"/>
        <end position="24"/>
    </location>
</feature>
<keyword evidence="6 9" id="KW-0812">Transmembrane</keyword>
<geneLocation type="plasmid" evidence="11">
    <name>pne1b</name>
</geneLocation>
<comment type="similarity">
    <text evidence="2">Belongs to the Hok/Gef family.</text>
</comment>
<accession>A0A6B9G395</accession>
<evidence type="ECO:0000256" key="6">
    <source>
        <dbReference type="ARBA" id="ARBA00022692"/>
    </source>
</evidence>
<evidence type="ECO:0000313" key="11">
    <source>
        <dbReference type="Proteomes" id="UP000502005"/>
    </source>
</evidence>
<organism evidence="10 11">
    <name type="scientific">Pantoea cypripedii</name>
    <name type="common">Pectobacterium cypripedii</name>
    <name type="synonym">Erwinia cypripedii</name>
    <dbReference type="NCBI Taxonomy" id="55209"/>
    <lineage>
        <taxon>Bacteria</taxon>
        <taxon>Pseudomonadati</taxon>
        <taxon>Pseudomonadota</taxon>
        <taxon>Gammaproteobacteria</taxon>
        <taxon>Enterobacterales</taxon>
        <taxon>Erwiniaceae</taxon>
        <taxon>Pantoea</taxon>
    </lineage>
</organism>
<dbReference type="AlphaFoldDB" id="A0A6B9G395"/>
<evidence type="ECO:0000256" key="8">
    <source>
        <dbReference type="ARBA" id="ARBA00023136"/>
    </source>
</evidence>
<keyword evidence="10" id="KW-0614">Plasmid</keyword>
<keyword evidence="4" id="KW-0997">Cell inner membrane</keyword>
<evidence type="ECO:0000256" key="2">
    <source>
        <dbReference type="ARBA" id="ARBA00008629"/>
    </source>
</evidence>
<evidence type="ECO:0000256" key="9">
    <source>
        <dbReference type="SAM" id="Phobius"/>
    </source>
</evidence>
<comment type="subcellular location">
    <subcellularLocation>
        <location evidence="1">Cell inner membrane</location>
        <topology evidence="1">Single-pass membrane protein</topology>
    </subcellularLocation>
</comment>
<dbReference type="GO" id="GO:0005886">
    <property type="term" value="C:plasma membrane"/>
    <property type="evidence" value="ECO:0007669"/>
    <property type="project" value="UniProtKB-SubCell"/>
</dbReference>
<keyword evidence="7 9" id="KW-1133">Transmembrane helix</keyword>
<dbReference type="EMBL" id="CP024770">
    <property type="protein sequence ID" value="QGY32061.1"/>
    <property type="molecule type" value="Genomic_DNA"/>
</dbReference>
<dbReference type="RefSeq" id="WP_208717960.1">
    <property type="nucleotide sequence ID" value="NZ_CP024770.1"/>
</dbReference>
<dbReference type="Proteomes" id="UP000502005">
    <property type="component" value="Plasmid pNE1B"/>
</dbReference>
<protein>
    <submittedName>
        <fullName evidence="10">Protein hokC</fullName>
    </submittedName>
</protein>
<evidence type="ECO:0000256" key="5">
    <source>
        <dbReference type="ARBA" id="ARBA00022649"/>
    </source>
</evidence>
<keyword evidence="3" id="KW-1003">Cell membrane</keyword>
<dbReference type="InterPro" id="IPR000021">
    <property type="entry name" value="Hok/gef_toxin"/>
</dbReference>
<keyword evidence="5" id="KW-1277">Toxin-antitoxin system</keyword>
<dbReference type="Pfam" id="PF01848">
    <property type="entry name" value="HOK_GEF"/>
    <property type="match status" value="1"/>
</dbReference>
<evidence type="ECO:0000256" key="4">
    <source>
        <dbReference type="ARBA" id="ARBA00022519"/>
    </source>
</evidence>
<evidence type="ECO:0000313" key="10">
    <source>
        <dbReference type="EMBL" id="QGY32061.1"/>
    </source>
</evidence>
<proteinExistence type="inferred from homology"/>
<reference evidence="10 11" key="1">
    <citation type="submission" date="2017-11" db="EMBL/GenBank/DDBJ databases">
        <title>Genome sequence of Pantoea cypripedii NE1.</title>
        <authorList>
            <person name="Nascimento F.X."/>
        </authorList>
    </citation>
    <scope>NUCLEOTIDE SEQUENCE [LARGE SCALE GENOMIC DNA]</scope>
    <source>
        <strain evidence="10 11">NE1</strain>
        <plasmid evidence="11">pne1b</plasmid>
    </source>
</reference>
<evidence type="ECO:0000256" key="1">
    <source>
        <dbReference type="ARBA" id="ARBA00004377"/>
    </source>
</evidence>
<sequence>MKQFTAMLFASFMILAVTAVILGMRKDLCEIRFRAHFVEVAVSMACETIR</sequence>
<evidence type="ECO:0000256" key="7">
    <source>
        <dbReference type="ARBA" id="ARBA00022989"/>
    </source>
</evidence>
<gene>
    <name evidence="10" type="ORF">CUN67_23980</name>
</gene>
<keyword evidence="8 9" id="KW-0472">Membrane</keyword>
<name>A0A6B9G395_PANCY</name>